<dbReference type="InterPro" id="IPR003593">
    <property type="entry name" value="AAA+_ATPase"/>
</dbReference>
<gene>
    <name evidence="3" type="ORF">CA984_11480</name>
</gene>
<proteinExistence type="predicted"/>
<feature type="domain" description="AAA+ ATPase" evidence="2">
    <location>
        <begin position="264"/>
        <end position="441"/>
    </location>
</feature>
<organism evidence="3 4">
    <name type="scientific">Streptosporangium minutum</name>
    <dbReference type="NCBI Taxonomy" id="569862"/>
    <lineage>
        <taxon>Bacteria</taxon>
        <taxon>Bacillati</taxon>
        <taxon>Actinomycetota</taxon>
        <taxon>Actinomycetes</taxon>
        <taxon>Streptosporangiales</taxon>
        <taxon>Streptosporangiaceae</taxon>
        <taxon>Streptosporangium</taxon>
    </lineage>
</organism>
<dbReference type="Proteomes" id="UP000194761">
    <property type="component" value="Unassembled WGS sequence"/>
</dbReference>
<dbReference type="InterPro" id="IPR027417">
    <property type="entry name" value="P-loop_NTPase"/>
</dbReference>
<comment type="caution">
    <text evidence="3">The sequence shown here is derived from an EMBL/GenBank/DDBJ whole genome shotgun (WGS) entry which is preliminary data.</text>
</comment>
<evidence type="ECO:0000256" key="1">
    <source>
        <dbReference type="SAM" id="Phobius"/>
    </source>
</evidence>
<evidence type="ECO:0000313" key="4">
    <source>
        <dbReference type="Proteomes" id="UP000194761"/>
    </source>
</evidence>
<keyword evidence="1" id="KW-0812">Transmembrane</keyword>
<protein>
    <recommendedName>
        <fullName evidence="2">AAA+ ATPase domain-containing protein</fullName>
    </recommendedName>
</protein>
<keyword evidence="1" id="KW-1133">Transmembrane helix</keyword>
<keyword evidence="4" id="KW-1185">Reference proteome</keyword>
<name>A0A243RQS5_9ACTN</name>
<sequence length="601" mass="65403">MAYRIGYHAWHSPLYGLRVIRWTPVGGGRLVGRTWRWMTDAESRPLRRSMVVAKDSDAYLRLVKQRDRTVRRRMIVTASGLAGLSGAGAASWTLLPWWAQAMLYGGLTVGLARAGRPADKPLTNVAVTVTRFHRLTAERVREALCVLGVTGLKDPKAITFPTEIHRDGPGQLARVNLPLGVEAVSVVEKRGKLSSALRLPVDQVWPSAGPDHAGQLDLWVGYQPASKMRPPKWTVLADGARTSVFEPVAFGADQRQRPVSSPLFSRNWLIGGMPGSGKSYAARALALVASLDPTVEFKIAEHKGTADFADFEPIASEYYCGVDDEAIAGSAGIIAWGLAEAERRGKRIKKYRAEGRAPEGKVTPELATAGVGLHPVVILIDEAHELFLADKDAAVGAERLIKRGRALGLIVILATQIPDKDSLPPNITRCVNMRWCLAVQEQVANDMILGTGSYKRGITGTAFRPEIDAGWGMVTGLKDPSAIRSYYPSESETKKILARAVELRGGHVPTSEQDQPRLDILIDVVRVWPTGRAGVQWQTLAEMLADHRPEAYGDLSAESVSALVRGLGVPSEDVKADGRVLKGCKRAEIDAAVERRELTAR</sequence>
<dbReference type="SMART" id="SM00382">
    <property type="entry name" value="AAA"/>
    <property type="match status" value="1"/>
</dbReference>
<evidence type="ECO:0000313" key="3">
    <source>
        <dbReference type="EMBL" id="OUC97371.1"/>
    </source>
</evidence>
<keyword evidence="1" id="KW-0472">Membrane</keyword>
<reference evidence="3 4" key="1">
    <citation type="submission" date="2017-05" db="EMBL/GenBank/DDBJ databases">
        <title>Biotechnological potential of actinobacteria isolated from South African environments.</title>
        <authorList>
            <person name="Le Roes-Hill M."/>
            <person name="Prins A."/>
            <person name="Durrell K.A."/>
        </authorList>
    </citation>
    <scope>NUCLEOTIDE SEQUENCE [LARGE SCALE GENOMIC DNA]</scope>
    <source>
        <strain evidence="3">M26</strain>
    </source>
</reference>
<dbReference type="EMBL" id="NGFP01000039">
    <property type="protein sequence ID" value="OUC97371.1"/>
    <property type="molecule type" value="Genomic_DNA"/>
</dbReference>
<accession>A0A243RQS5</accession>
<dbReference type="Gene3D" id="3.40.50.300">
    <property type="entry name" value="P-loop containing nucleotide triphosphate hydrolases"/>
    <property type="match status" value="1"/>
</dbReference>
<feature type="transmembrane region" description="Helical" evidence="1">
    <location>
        <begin position="74"/>
        <end position="99"/>
    </location>
</feature>
<dbReference type="AlphaFoldDB" id="A0A243RQS5"/>
<dbReference type="SUPFAM" id="SSF52540">
    <property type="entry name" value="P-loop containing nucleoside triphosphate hydrolases"/>
    <property type="match status" value="1"/>
</dbReference>
<evidence type="ECO:0000259" key="2">
    <source>
        <dbReference type="SMART" id="SM00382"/>
    </source>
</evidence>